<evidence type="ECO:0000313" key="2">
    <source>
        <dbReference type="EMBL" id="MFC4135012.1"/>
    </source>
</evidence>
<gene>
    <name evidence="2" type="ORF">ACFOZ4_30750</name>
</gene>
<accession>A0ABV8LXB2</accession>
<dbReference type="Proteomes" id="UP001595816">
    <property type="component" value="Unassembled WGS sequence"/>
</dbReference>
<dbReference type="RefSeq" id="WP_253762820.1">
    <property type="nucleotide sequence ID" value="NZ_JAMZDZ010000001.1"/>
</dbReference>
<keyword evidence="3" id="KW-1185">Reference proteome</keyword>
<feature type="region of interest" description="Disordered" evidence="1">
    <location>
        <begin position="1"/>
        <end position="24"/>
    </location>
</feature>
<evidence type="ECO:0000256" key="1">
    <source>
        <dbReference type="SAM" id="MobiDB-lite"/>
    </source>
</evidence>
<proteinExistence type="predicted"/>
<organism evidence="2 3">
    <name type="scientific">Hamadaea flava</name>
    <dbReference type="NCBI Taxonomy" id="1742688"/>
    <lineage>
        <taxon>Bacteria</taxon>
        <taxon>Bacillati</taxon>
        <taxon>Actinomycetota</taxon>
        <taxon>Actinomycetes</taxon>
        <taxon>Micromonosporales</taxon>
        <taxon>Micromonosporaceae</taxon>
        <taxon>Hamadaea</taxon>
    </lineage>
</organism>
<evidence type="ECO:0000313" key="3">
    <source>
        <dbReference type="Proteomes" id="UP001595816"/>
    </source>
</evidence>
<protein>
    <submittedName>
        <fullName evidence="2">Uncharacterized protein</fullName>
    </submittedName>
</protein>
<comment type="caution">
    <text evidence="2">The sequence shown here is derived from an EMBL/GenBank/DDBJ whole genome shotgun (WGS) entry which is preliminary data.</text>
</comment>
<reference evidence="3" key="1">
    <citation type="journal article" date="2019" name="Int. J. Syst. Evol. Microbiol.">
        <title>The Global Catalogue of Microorganisms (GCM) 10K type strain sequencing project: providing services to taxonomists for standard genome sequencing and annotation.</title>
        <authorList>
            <consortium name="The Broad Institute Genomics Platform"/>
            <consortium name="The Broad Institute Genome Sequencing Center for Infectious Disease"/>
            <person name="Wu L."/>
            <person name="Ma J."/>
        </authorList>
    </citation>
    <scope>NUCLEOTIDE SEQUENCE [LARGE SCALE GENOMIC DNA]</scope>
    <source>
        <strain evidence="3">CGMCC 4.7289</strain>
    </source>
</reference>
<sequence length="85" mass="8729">MARKRRTAVPAAAPPPPVEQMPVVAPDSPLAMTARELLAAHTPPEGSATCPRCDVPDPCPTARHASIVCLAARDPAEANALTPTG</sequence>
<dbReference type="EMBL" id="JBHSAY010000020">
    <property type="protein sequence ID" value="MFC4135012.1"/>
    <property type="molecule type" value="Genomic_DNA"/>
</dbReference>
<name>A0ABV8LXB2_9ACTN</name>